<dbReference type="SUPFAM" id="SSF52200">
    <property type="entry name" value="Toll/Interleukin receptor TIR domain"/>
    <property type="match status" value="1"/>
</dbReference>
<dbReference type="GeneID" id="64408416"/>
<dbReference type="InterPro" id="IPR002182">
    <property type="entry name" value="NB-ARC"/>
</dbReference>
<evidence type="ECO:0000313" key="6">
    <source>
        <dbReference type="Proteomes" id="UP000273044"/>
    </source>
</evidence>
<dbReference type="PRINTS" id="PR00364">
    <property type="entry name" value="DISEASERSIST"/>
</dbReference>
<evidence type="ECO:0000313" key="5">
    <source>
        <dbReference type="EMBL" id="VEH71690.1"/>
    </source>
</evidence>
<dbReference type="Gene3D" id="1.25.40.10">
    <property type="entry name" value="Tetratricopeptide repeat domain"/>
    <property type="match status" value="2"/>
</dbReference>
<keyword evidence="1" id="KW-0677">Repeat</keyword>
<evidence type="ECO:0000256" key="3">
    <source>
        <dbReference type="SAM" id="MobiDB-lite"/>
    </source>
</evidence>
<keyword evidence="6" id="KW-1185">Reference proteome</keyword>
<evidence type="ECO:0000256" key="1">
    <source>
        <dbReference type="ARBA" id="ARBA00022737"/>
    </source>
</evidence>
<evidence type="ECO:0000259" key="4">
    <source>
        <dbReference type="PROSITE" id="PS50104"/>
    </source>
</evidence>
<protein>
    <submittedName>
        <fullName evidence="5">Predicted ATPase</fullName>
    </submittedName>
</protein>
<dbReference type="PROSITE" id="PS50104">
    <property type="entry name" value="TIR"/>
    <property type="match status" value="1"/>
</dbReference>
<organism evidence="5 6">
    <name type="scientific">Arachnia propionica</name>
    <dbReference type="NCBI Taxonomy" id="1750"/>
    <lineage>
        <taxon>Bacteria</taxon>
        <taxon>Bacillati</taxon>
        <taxon>Actinomycetota</taxon>
        <taxon>Actinomycetes</taxon>
        <taxon>Propionibacteriales</taxon>
        <taxon>Propionibacteriaceae</taxon>
        <taxon>Arachnia</taxon>
    </lineage>
</organism>
<dbReference type="Pfam" id="PF00931">
    <property type="entry name" value="NB-ARC"/>
    <property type="match status" value="1"/>
</dbReference>
<dbReference type="AlphaFoldDB" id="A0A448N2T2"/>
<dbReference type="InterPro" id="IPR000157">
    <property type="entry name" value="TIR_dom"/>
</dbReference>
<feature type="compositionally biased region" description="Basic and acidic residues" evidence="3">
    <location>
        <begin position="108"/>
        <end position="119"/>
    </location>
</feature>
<name>A0A448N2T2_9ACTN</name>
<gene>
    <name evidence="5" type="ORF">NCTC12967_03017</name>
</gene>
<reference evidence="5 6" key="1">
    <citation type="submission" date="2018-12" db="EMBL/GenBank/DDBJ databases">
        <authorList>
            <consortium name="Pathogen Informatics"/>
        </authorList>
    </citation>
    <scope>NUCLEOTIDE SEQUENCE [LARGE SCALE GENOMIC DNA]</scope>
    <source>
        <strain evidence="5 6">NCTC12967</strain>
    </source>
</reference>
<dbReference type="RefSeq" id="WP_061788099.1">
    <property type="nucleotide sequence ID" value="NZ_LR134406.1"/>
</dbReference>
<dbReference type="PANTHER" id="PTHR45641:SF19">
    <property type="entry name" value="NEPHROCYSTIN-3"/>
    <property type="match status" value="1"/>
</dbReference>
<proteinExistence type="predicted"/>
<dbReference type="InterPro" id="IPR011990">
    <property type="entry name" value="TPR-like_helical_dom_sf"/>
</dbReference>
<evidence type="ECO:0000256" key="2">
    <source>
        <dbReference type="ARBA" id="ARBA00022803"/>
    </source>
</evidence>
<dbReference type="Gene3D" id="3.40.50.300">
    <property type="entry name" value="P-loop containing nucleotide triphosphate hydrolases"/>
    <property type="match status" value="1"/>
</dbReference>
<dbReference type="SUPFAM" id="SSF52540">
    <property type="entry name" value="P-loop containing nucleoside triphosphate hydrolases"/>
    <property type="match status" value="1"/>
</dbReference>
<accession>A0A448N2T2</accession>
<dbReference type="Pfam" id="PF13676">
    <property type="entry name" value="TIR_2"/>
    <property type="match status" value="1"/>
</dbReference>
<dbReference type="InterPro" id="IPR027417">
    <property type="entry name" value="P-loop_NTPase"/>
</dbReference>
<dbReference type="InterPro" id="IPR035897">
    <property type="entry name" value="Toll_tir_struct_dom_sf"/>
</dbReference>
<dbReference type="PANTHER" id="PTHR45641">
    <property type="entry name" value="TETRATRICOPEPTIDE REPEAT PROTEIN (AFU_ORTHOLOGUE AFUA_6G03870)"/>
    <property type="match status" value="1"/>
</dbReference>
<feature type="region of interest" description="Disordered" evidence="3">
    <location>
        <begin position="90"/>
        <end position="119"/>
    </location>
</feature>
<dbReference type="GO" id="GO:0007165">
    <property type="term" value="P:signal transduction"/>
    <property type="evidence" value="ECO:0007669"/>
    <property type="project" value="InterPro"/>
</dbReference>
<keyword evidence="2" id="KW-0802">TPR repeat</keyword>
<dbReference type="Gene3D" id="3.40.50.10140">
    <property type="entry name" value="Toll/interleukin-1 receptor homology (TIR) domain"/>
    <property type="match status" value="1"/>
</dbReference>
<dbReference type="EMBL" id="LR134406">
    <property type="protein sequence ID" value="VEH71690.1"/>
    <property type="molecule type" value="Genomic_DNA"/>
</dbReference>
<dbReference type="Proteomes" id="UP000273044">
    <property type="component" value="Chromosome"/>
</dbReference>
<dbReference type="GO" id="GO:0043531">
    <property type="term" value="F:ADP binding"/>
    <property type="evidence" value="ECO:0007669"/>
    <property type="project" value="InterPro"/>
</dbReference>
<dbReference type="SUPFAM" id="SSF48452">
    <property type="entry name" value="TPR-like"/>
    <property type="match status" value="1"/>
</dbReference>
<feature type="domain" description="TIR" evidence="4">
    <location>
        <begin position="1"/>
        <end position="129"/>
    </location>
</feature>
<sequence length="987" mass="111936">MFVSYSRRDDAGKWVTRLVEALRDAAKDDFEVRCDPGKEVFFDRDDLKLGEEWKTQLARAIREAEVLLVCVSKPYFESKFCLWEFQAHETKPKGPDDPSGIVPLLLEDTSRDDQPDEKHGRWHDRIYRMHGHDLRNVFTRLTVTAVPDELAAQALLLSDELYQQKQEFRRRDTVTGNLERGTSRFVGRSQELTKLGDALESPSTVGIVTAVRGLGGIGKTELVRHYGNQNQGHYAGGIWQIPSEGAKEMLPLLARLAPELLEFELPEDIRNNPELAGRSVLKELRRRTTSGHVLLILDNVSESALLTDPQLGVLPKDNSLHVAVTTRLGSEDFAGSTRLKQIHLQGLSIEESVSLLRAFQPDRDGDNSPDFRNEDDLAAARELAELLDGFTLAVEQAGVYLSTHPESTVRDYLTYLRSQNLTASDAMLEDREKTQIKHREKLLSVILDQSLTDLEQTLPSSLPVLRLAAAMPPDTIPWPWLKKLTQETIPEVFKPTPQHLKGRWLQIRRTLESRDLITEGNHTGLTGRMHRLIADHLRKQGTLETSLVDDFVIRRACELSKYSNKAPELWEVDTIMDTLPQTLTRNPKFLEQISDFIRKIALTYLTDTRTAVMLQDLTKQLTGTNTRASFLAHMLLGASLRNTKPKKAIANYEKSLTAIRSITEAQPDDSQNRRDLALSLNFLGGMLCYTEPSRALGNYQESLDIRRGLAQNHPDDRRILRDLTSSMHSVANVLRNTDHEQALKLYQESLTIRRELAKQLPDNLQTQRDLTVALDRVAYMLRNTDHEQALKLYQESLTIRRELAKQLPDNLQTQRDLTLSLINVAGMLRDTEPGKSLERYQESLDIRRNLVEKLPGDLLALRDLAASLNGVAHVDPEQAPELYQESITITRDLNKQQPGNLQILWHLGESAAGLARLMPTENPEKFSLLEESAFSFREALSIQQEHQELGRLSYDSALSYADCDPDDRDEWLAYAAELAERFGFEEG</sequence>